<feature type="region of interest" description="Disordered" evidence="1">
    <location>
        <begin position="58"/>
        <end position="78"/>
    </location>
</feature>
<dbReference type="Proteomes" id="UP001165124">
    <property type="component" value="Unassembled WGS sequence"/>
</dbReference>
<organism evidence="2 3">
    <name type="scientific">Actinomadura rubrobrunea</name>
    <dbReference type="NCBI Taxonomy" id="115335"/>
    <lineage>
        <taxon>Bacteria</taxon>
        <taxon>Bacillati</taxon>
        <taxon>Actinomycetota</taxon>
        <taxon>Actinomycetes</taxon>
        <taxon>Streptosporangiales</taxon>
        <taxon>Thermomonosporaceae</taxon>
        <taxon>Actinomadura</taxon>
    </lineage>
</organism>
<proteinExistence type="predicted"/>
<name>A0A9W6Q2Q2_9ACTN</name>
<dbReference type="AlphaFoldDB" id="A0A9W6Q2Q2"/>
<accession>A0A9W6Q2Q2</accession>
<protein>
    <submittedName>
        <fullName evidence="2">Uncharacterized protein</fullName>
    </submittedName>
</protein>
<gene>
    <name evidence="2" type="ORF">Arub01_53800</name>
</gene>
<evidence type="ECO:0000313" key="3">
    <source>
        <dbReference type="Proteomes" id="UP001165124"/>
    </source>
</evidence>
<dbReference type="EMBL" id="BSRZ01000020">
    <property type="protein sequence ID" value="GLW67137.1"/>
    <property type="molecule type" value="Genomic_DNA"/>
</dbReference>
<evidence type="ECO:0000256" key="1">
    <source>
        <dbReference type="SAM" id="MobiDB-lite"/>
    </source>
</evidence>
<keyword evidence="3" id="KW-1185">Reference proteome</keyword>
<sequence>MRFSPQAVPAATARTAQFTEDDQLLLLLIAMWELRTARPAPTRPLQEMTEDELIEFWSEPDEDVPPADRTAPFPETSA</sequence>
<evidence type="ECO:0000313" key="2">
    <source>
        <dbReference type="EMBL" id="GLW67137.1"/>
    </source>
</evidence>
<comment type="caution">
    <text evidence="2">The sequence shown here is derived from an EMBL/GenBank/DDBJ whole genome shotgun (WGS) entry which is preliminary data.</text>
</comment>
<reference evidence="2" key="1">
    <citation type="submission" date="2023-02" db="EMBL/GenBank/DDBJ databases">
        <title>Actinomadura rubrobrunea NBRC 14622.</title>
        <authorList>
            <person name="Ichikawa N."/>
            <person name="Sato H."/>
            <person name="Tonouchi N."/>
        </authorList>
    </citation>
    <scope>NUCLEOTIDE SEQUENCE</scope>
    <source>
        <strain evidence="2">NBRC 14622</strain>
    </source>
</reference>